<reference evidence="1" key="2">
    <citation type="submission" date="2021-04" db="EMBL/GenBank/DDBJ databases">
        <authorList>
            <person name="Gilroy R."/>
        </authorList>
    </citation>
    <scope>NUCLEOTIDE SEQUENCE</scope>
    <source>
        <strain evidence="1">1345</strain>
    </source>
</reference>
<proteinExistence type="predicted"/>
<sequence>MNTLFVSDLDGTLLTAKETVSEYSMRLLNGLIDECGVQFTYATARSLNSAAKAVWGLRQNLPVILYNGAIIMEPWSGKKLFNNPFGKQERSYIRDTFAQTDTWPLVYSFAESREHVSWVRGKETEGVKRYLSRRAGDPRLNPVSSPDELKGDEIFYYTCIDRKEKTDRLYSVFGSDPRFKCIYQQETYHTDYWLEIMPAGTSKGAAARILKEMLGAERVVVFGDALNDREMFLAADESYAVKNADDELKKIATAVIGYSEEDAVAKFIRDNIKKYI</sequence>
<keyword evidence="1" id="KW-0378">Hydrolase</keyword>
<gene>
    <name evidence="1" type="ORF">H9729_07960</name>
</gene>
<dbReference type="AlphaFoldDB" id="A0A9D1ZXK7"/>
<dbReference type="Pfam" id="PF08282">
    <property type="entry name" value="Hydrolase_3"/>
    <property type="match status" value="1"/>
</dbReference>
<dbReference type="PANTHER" id="PTHR10000:SF8">
    <property type="entry name" value="HAD SUPERFAMILY HYDROLASE-LIKE, TYPE 3"/>
    <property type="match status" value="1"/>
</dbReference>
<dbReference type="NCBIfam" id="TIGR01484">
    <property type="entry name" value="HAD-SF-IIB"/>
    <property type="match status" value="1"/>
</dbReference>
<comment type="caution">
    <text evidence="1">The sequence shown here is derived from an EMBL/GenBank/DDBJ whole genome shotgun (WGS) entry which is preliminary data.</text>
</comment>
<evidence type="ECO:0000313" key="2">
    <source>
        <dbReference type="Proteomes" id="UP000886750"/>
    </source>
</evidence>
<accession>A0A9D1ZXK7</accession>
<dbReference type="InterPro" id="IPR006379">
    <property type="entry name" value="HAD-SF_hydro_IIB"/>
</dbReference>
<dbReference type="EMBL" id="DXCQ01000074">
    <property type="protein sequence ID" value="HIY97609.1"/>
    <property type="molecule type" value="Genomic_DNA"/>
</dbReference>
<reference evidence="1" key="1">
    <citation type="journal article" date="2021" name="PeerJ">
        <title>Extensive microbial diversity within the chicken gut microbiome revealed by metagenomics and culture.</title>
        <authorList>
            <person name="Gilroy R."/>
            <person name="Ravi A."/>
            <person name="Getino M."/>
            <person name="Pursley I."/>
            <person name="Horton D.L."/>
            <person name="Alikhan N.F."/>
            <person name="Baker D."/>
            <person name="Gharbi K."/>
            <person name="Hall N."/>
            <person name="Watson M."/>
            <person name="Adriaenssens E.M."/>
            <person name="Foster-Nyarko E."/>
            <person name="Jarju S."/>
            <person name="Secka A."/>
            <person name="Antonio M."/>
            <person name="Oren A."/>
            <person name="Chaudhuri R.R."/>
            <person name="La Ragione R."/>
            <person name="Hildebrand F."/>
            <person name="Pallen M.J."/>
        </authorList>
    </citation>
    <scope>NUCLEOTIDE SEQUENCE</scope>
    <source>
        <strain evidence="1">1345</strain>
    </source>
</reference>
<dbReference type="InterPro" id="IPR023214">
    <property type="entry name" value="HAD_sf"/>
</dbReference>
<dbReference type="PANTHER" id="PTHR10000">
    <property type="entry name" value="PHOSPHOSERINE PHOSPHATASE"/>
    <property type="match status" value="1"/>
</dbReference>
<dbReference type="GO" id="GO:0016791">
    <property type="term" value="F:phosphatase activity"/>
    <property type="evidence" value="ECO:0007669"/>
    <property type="project" value="TreeGrafter"/>
</dbReference>
<name>A0A9D1ZXK7_9FIRM</name>
<organism evidence="1 2">
    <name type="scientific">Candidatus Borkfalkia excrementigallinarum</name>
    <dbReference type="NCBI Taxonomy" id="2838506"/>
    <lineage>
        <taxon>Bacteria</taxon>
        <taxon>Bacillati</taxon>
        <taxon>Bacillota</taxon>
        <taxon>Clostridia</taxon>
        <taxon>Christensenellales</taxon>
        <taxon>Christensenellaceae</taxon>
        <taxon>Candidatus Borkfalkia</taxon>
    </lineage>
</organism>
<dbReference type="Gene3D" id="3.30.1240.10">
    <property type="match status" value="1"/>
</dbReference>
<dbReference type="GO" id="GO:0000287">
    <property type="term" value="F:magnesium ion binding"/>
    <property type="evidence" value="ECO:0007669"/>
    <property type="project" value="TreeGrafter"/>
</dbReference>
<protein>
    <submittedName>
        <fullName evidence="1">HAD family hydrolase</fullName>
    </submittedName>
</protein>
<dbReference type="InterPro" id="IPR036412">
    <property type="entry name" value="HAD-like_sf"/>
</dbReference>
<dbReference type="GO" id="GO:0005829">
    <property type="term" value="C:cytosol"/>
    <property type="evidence" value="ECO:0007669"/>
    <property type="project" value="TreeGrafter"/>
</dbReference>
<evidence type="ECO:0000313" key="1">
    <source>
        <dbReference type="EMBL" id="HIY97609.1"/>
    </source>
</evidence>
<dbReference type="PROSITE" id="PS01228">
    <property type="entry name" value="COF_1"/>
    <property type="match status" value="1"/>
</dbReference>
<dbReference type="SUPFAM" id="SSF56784">
    <property type="entry name" value="HAD-like"/>
    <property type="match status" value="1"/>
</dbReference>
<dbReference type="Gene3D" id="3.40.50.1000">
    <property type="entry name" value="HAD superfamily/HAD-like"/>
    <property type="match status" value="1"/>
</dbReference>
<dbReference type="Proteomes" id="UP000886750">
    <property type="component" value="Unassembled WGS sequence"/>
</dbReference>